<evidence type="ECO:0000256" key="1">
    <source>
        <dbReference type="ARBA" id="ARBA00006479"/>
    </source>
</evidence>
<dbReference type="InterPro" id="IPR043129">
    <property type="entry name" value="ATPase_NBD"/>
</dbReference>
<dbReference type="AlphaFoldDB" id="A0A2R6Y3X0"/>
<dbReference type="CDD" id="cd24068">
    <property type="entry name" value="ASKHA_NBD_ROK_FnNanK-like"/>
    <property type="match status" value="1"/>
</dbReference>
<dbReference type="PANTHER" id="PTHR18964">
    <property type="entry name" value="ROK (REPRESSOR, ORF, KINASE) FAMILY"/>
    <property type="match status" value="1"/>
</dbReference>
<dbReference type="Gene3D" id="3.30.420.40">
    <property type="match status" value="2"/>
</dbReference>
<comment type="caution">
    <text evidence="2">The sequence shown here is derived from an EMBL/GenBank/DDBJ whole genome shotgun (WGS) entry which is preliminary data.</text>
</comment>
<dbReference type="PROSITE" id="PS01125">
    <property type="entry name" value="ROK"/>
    <property type="match status" value="1"/>
</dbReference>
<evidence type="ECO:0000313" key="2">
    <source>
        <dbReference type="EMBL" id="PTQ57353.1"/>
    </source>
</evidence>
<dbReference type="Proteomes" id="UP000244338">
    <property type="component" value="Unassembled WGS sequence"/>
</dbReference>
<gene>
    <name evidence="2" type="ORF">BSOLF_1669</name>
</gene>
<evidence type="ECO:0000313" key="3">
    <source>
        <dbReference type="Proteomes" id="UP000244338"/>
    </source>
</evidence>
<keyword evidence="2" id="KW-0808">Transferase</keyword>
<reference evidence="3" key="1">
    <citation type="journal article" date="2018" name="Sci. Rep.">
        <title>Lignite coal burning seam in the remote Altai Mountains harbors a hydrogen-driven thermophilic microbial community.</title>
        <authorList>
            <person name="Kadnikov V.V."/>
            <person name="Mardanov A.V."/>
            <person name="Ivasenko D.A."/>
            <person name="Antsiferov D.V."/>
            <person name="Beletsky A.V."/>
            <person name="Karnachuk O.V."/>
            <person name="Ravin N.V."/>
        </authorList>
    </citation>
    <scope>NUCLEOTIDE SEQUENCE [LARGE SCALE GENOMIC DNA]</scope>
</reference>
<accession>A0A2R6Y3X0</accession>
<protein>
    <submittedName>
        <fullName evidence="2">Glucokinase</fullName>
    </submittedName>
</protein>
<name>A0A2R6Y3X0_9BACL</name>
<dbReference type="EMBL" id="PEBX01000008">
    <property type="protein sequence ID" value="PTQ57353.1"/>
    <property type="molecule type" value="Genomic_DNA"/>
</dbReference>
<dbReference type="Pfam" id="PF00480">
    <property type="entry name" value="ROK"/>
    <property type="match status" value="1"/>
</dbReference>
<keyword evidence="2" id="KW-0418">Kinase</keyword>
<organism evidence="2 3">
    <name type="scientific">Candidatus Carbonibacillus altaicus</name>
    <dbReference type="NCBI Taxonomy" id="2163959"/>
    <lineage>
        <taxon>Bacteria</taxon>
        <taxon>Bacillati</taxon>
        <taxon>Bacillota</taxon>
        <taxon>Bacilli</taxon>
        <taxon>Bacillales</taxon>
        <taxon>Candidatus Carbonibacillus</taxon>
    </lineage>
</organism>
<dbReference type="InterPro" id="IPR049874">
    <property type="entry name" value="ROK_cs"/>
</dbReference>
<dbReference type="GO" id="GO:0016301">
    <property type="term" value="F:kinase activity"/>
    <property type="evidence" value="ECO:0007669"/>
    <property type="project" value="UniProtKB-KW"/>
</dbReference>
<dbReference type="SUPFAM" id="SSF53067">
    <property type="entry name" value="Actin-like ATPase domain"/>
    <property type="match status" value="1"/>
</dbReference>
<dbReference type="InterPro" id="IPR000600">
    <property type="entry name" value="ROK"/>
</dbReference>
<dbReference type="PANTHER" id="PTHR18964:SF149">
    <property type="entry name" value="BIFUNCTIONAL UDP-N-ACETYLGLUCOSAMINE 2-EPIMERASE_N-ACETYLMANNOSAMINE KINASE"/>
    <property type="match status" value="1"/>
</dbReference>
<proteinExistence type="inferred from homology"/>
<sequence length="317" mass="33333">MQAMNVVIGVDIGGTKLSAARIDAHGQVLLSTVVPTDARGGQAHILGRLYEAIDAVIDSDVQAIGIGTAGKIDVVSGQVVYASDNLPGWTGTQLKALVSTRYGLPVAIDNDVNAALLGERWLGAARRFASVVMLALGTGVGGAVLMRGALVRGHTWSAGEIGHMIFQAHGRPCNCGLRGCLEQYVSGTALAVRYNERVGANDTANDARDVFARLTDGDPFAIEVVDAFAADLALAIRSLQHILDPEAFIIGGGVTNARALWWHRLEAALEAFSDARPAVYAAELGNEATLYGAAKLALELNIRHDEVNEGGDRNLTT</sequence>
<comment type="similarity">
    <text evidence="1">Belongs to the ROK (NagC/XylR) family.</text>
</comment>